<organism evidence="3 4">
    <name type="scientific">Oldenlandia corymbosa var. corymbosa</name>
    <dbReference type="NCBI Taxonomy" id="529605"/>
    <lineage>
        <taxon>Eukaryota</taxon>
        <taxon>Viridiplantae</taxon>
        <taxon>Streptophyta</taxon>
        <taxon>Embryophyta</taxon>
        <taxon>Tracheophyta</taxon>
        <taxon>Spermatophyta</taxon>
        <taxon>Magnoliopsida</taxon>
        <taxon>eudicotyledons</taxon>
        <taxon>Gunneridae</taxon>
        <taxon>Pentapetalae</taxon>
        <taxon>asterids</taxon>
        <taxon>lamiids</taxon>
        <taxon>Gentianales</taxon>
        <taxon>Rubiaceae</taxon>
        <taxon>Rubioideae</taxon>
        <taxon>Spermacoceae</taxon>
        <taxon>Hedyotis-Oldenlandia complex</taxon>
        <taxon>Oldenlandia</taxon>
    </lineage>
</organism>
<evidence type="ECO:0000313" key="3">
    <source>
        <dbReference type="EMBL" id="CAI9097431.1"/>
    </source>
</evidence>
<feature type="coiled-coil region" evidence="1">
    <location>
        <begin position="19"/>
        <end position="53"/>
    </location>
</feature>
<reference evidence="3" key="1">
    <citation type="submission" date="2023-03" db="EMBL/GenBank/DDBJ databases">
        <authorList>
            <person name="Julca I."/>
        </authorList>
    </citation>
    <scope>NUCLEOTIDE SEQUENCE</scope>
</reference>
<protein>
    <submittedName>
        <fullName evidence="3">OLC1v1033861C1</fullName>
    </submittedName>
</protein>
<proteinExistence type="predicted"/>
<evidence type="ECO:0000256" key="2">
    <source>
        <dbReference type="SAM" id="MobiDB-lite"/>
    </source>
</evidence>
<dbReference type="PANTHER" id="PTHR33566">
    <property type="entry name" value="EN/SPM-LIKE TRANSPOSON-RELATED"/>
    <property type="match status" value="1"/>
</dbReference>
<feature type="region of interest" description="Disordered" evidence="2">
    <location>
        <begin position="320"/>
        <end position="345"/>
    </location>
</feature>
<sequence>MNVPGSGISPRLGSALYNSEKVEDEIRCVGLKIKQHEEKISFLKRQKQLIDEKVLNMRVALGKHHSTTRMSDNEDPSYEHCDKETVEEIMKTENTAAALLCQLKIHHDSWASQLTWMKDVVGIVALLGRLEDDNLNSILSEYLGMETMLGIVCKTHTYVKYLETYDKEGHILKTGLHGLGAAIGRNLDGRFLVICLENIRPYDGDFVANDQERRLAIPNPRLPNGETPAGFLGYAVNIINIGQSNSCFVTGHGLGLRERLFFNLFSCLQVYKTREDMLQALPLVGGAAVSLDGGIMSNGAIWLGKRRSVGLKFPKCPKRSSAHQVSDDETEMKEEIQKSERLQDDVQREQMELNQVMIQYENKKQEFVQMLAQLNSDAQVQQRAGRVGGD</sequence>
<gene>
    <name evidence="3" type="ORF">OLC1_LOCUS7918</name>
</gene>
<accession>A0AAV1CPY2</accession>
<evidence type="ECO:0000256" key="1">
    <source>
        <dbReference type="SAM" id="Coils"/>
    </source>
</evidence>
<feature type="compositionally biased region" description="Basic and acidic residues" evidence="2">
    <location>
        <begin position="333"/>
        <end position="345"/>
    </location>
</feature>
<dbReference type="EMBL" id="OX459120">
    <property type="protein sequence ID" value="CAI9097431.1"/>
    <property type="molecule type" value="Genomic_DNA"/>
</dbReference>
<dbReference type="Proteomes" id="UP001161247">
    <property type="component" value="Chromosome 3"/>
</dbReference>
<dbReference type="PANTHER" id="PTHR33566:SF6">
    <property type="entry name" value="PROTEIN DEFECTIVE IN MERISTEM SILENCING 3"/>
    <property type="match status" value="1"/>
</dbReference>
<name>A0AAV1CPY2_OLDCO</name>
<keyword evidence="4" id="KW-1185">Reference proteome</keyword>
<dbReference type="AlphaFoldDB" id="A0AAV1CPY2"/>
<evidence type="ECO:0000313" key="4">
    <source>
        <dbReference type="Proteomes" id="UP001161247"/>
    </source>
</evidence>
<keyword evidence="1" id="KW-0175">Coiled coil</keyword>